<evidence type="ECO:0000256" key="1">
    <source>
        <dbReference type="SAM" id="MobiDB-lite"/>
    </source>
</evidence>
<feature type="region of interest" description="Disordered" evidence="1">
    <location>
        <begin position="378"/>
        <end position="417"/>
    </location>
</feature>
<evidence type="ECO:0000313" key="5">
    <source>
        <dbReference type="Proteomes" id="UP000580568"/>
    </source>
</evidence>
<feature type="chain" id="PRO_5039037300" evidence="3">
    <location>
        <begin position="20"/>
        <end position="660"/>
    </location>
</feature>
<keyword evidence="3" id="KW-0732">Signal</keyword>
<dbReference type="AlphaFoldDB" id="A0A6V8SC96"/>
<accession>A0A6V8SC96</accession>
<protein>
    <submittedName>
        <fullName evidence="4">Uncharacterized protein</fullName>
    </submittedName>
</protein>
<gene>
    <name evidence="4" type="ORF">bsdtw1_00237</name>
</gene>
<dbReference type="Proteomes" id="UP000580568">
    <property type="component" value="Unassembled WGS sequence"/>
</dbReference>
<keyword evidence="2" id="KW-1133">Transmembrane helix</keyword>
<evidence type="ECO:0000256" key="3">
    <source>
        <dbReference type="SAM" id="SignalP"/>
    </source>
</evidence>
<dbReference type="EMBL" id="BLZR01000001">
    <property type="protein sequence ID" value="GFP74192.1"/>
    <property type="molecule type" value="Genomic_DNA"/>
</dbReference>
<sequence>MKSIKKTLSLLLICLFVFAMVPANVFGDIAKAETSDSKFLKYNEGFVSSEKIYKDKALMQISYRGYNKGVYYFNNGKVLGVGKFVHSDFSENKEIINEYNNENPGVGAVFDLEQGEVTGSYDLNVLDNTLKNKYGKENLDVGRLSIADDKNGIWYIYNIYEGHNIKSRGILTPSKKIVEVDAGDSWVTYTGSSDKFYGIIKGPSVDSDLTDTYLRTIESNGTTKDIKIDERISRNYNIRNIMVANNKFYIQLESPSNFIYGEKIMDGYYELIEDQNVLCKGDMLVECTDVQFKLTKDSNGCIWYVKDGALYKFDNNKWIMKYEVDKRMNRVVAYDDNNFVLSYSLEGNKIIGDNNTTTYTMNGGYTLVQNGKNITIDYEGPSTQDITGSDKSNNGSTGSDLNNASNINATNGQSTSIQTNGVPNIITEKAVVGLVKDGVLPIQVNKLNRNEVNLVEASSTTNANKLEVTIADTKAIREGTGSLQIKMGQSSVINLPFSAIDKSLLTDKAKVILSTSAESNTDLVKGLKAVKKLYSIDVEVVDGEKKTAVHKLANGESEINFTLSDEELTDLNKSNLAIFYYNEDTKKFEYIETKVDGNKVTFKTPHFSKFIIAEKSKKSKEIIPKTETRFDAKTIAIIASILVVLGIGALGFRKFVKLNK</sequence>
<organism evidence="4 5">
    <name type="scientific">Clostridium fungisolvens</name>
    <dbReference type="NCBI Taxonomy" id="1604897"/>
    <lineage>
        <taxon>Bacteria</taxon>
        <taxon>Bacillati</taxon>
        <taxon>Bacillota</taxon>
        <taxon>Clostridia</taxon>
        <taxon>Eubacteriales</taxon>
        <taxon>Clostridiaceae</taxon>
        <taxon>Clostridium</taxon>
    </lineage>
</organism>
<keyword evidence="5" id="KW-1185">Reference proteome</keyword>
<comment type="caution">
    <text evidence="4">The sequence shown here is derived from an EMBL/GenBank/DDBJ whole genome shotgun (WGS) entry which is preliminary data.</text>
</comment>
<name>A0A6V8SC96_9CLOT</name>
<reference evidence="4 5" key="1">
    <citation type="submission" date="2020-07" db="EMBL/GenBank/DDBJ databases">
        <title>A new beta-1,3-glucan-decomposing anaerobic bacterium isolated from anoxic soil subjected to biological soil disinfestation.</title>
        <authorList>
            <person name="Ueki A."/>
            <person name="Tonouchi A."/>
        </authorList>
    </citation>
    <scope>NUCLEOTIDE SEQUENCE [LARGE SCALE GENOMIC DNA]</scope>
    <source>
        <strain evidence="4 5">TW1</strain>
    </source>
</reference>
<dbReference type="RefSeq" id="WP_183275768.1">
    <property type="nucleotide sequence ID" value="NZ_BLZR01000001.1"/>
</dbReference>
<feature type="transmembrane region" description="Helical" evidence="2">
    <location>
        <begin position="634"/>
        <end position="652"/>
    </location>
</feature>
<proteinExistence type="predicted"/>
<keyword evidence="2" id="KW-0812">Transmembrane</keyword>
<feature type="signal peptide" evidence="3">
    <location>
        <begin position="1"/>
        <end position="19"/>
    </location>
</feature>
<feature type="compositionally biased region" description="Polar residues" evidence="1">
    <location>
        <begin position="381"/>
        <end position="417"/>
    </location>
</feature>
<keyword evidence="2" id="KW-0472">Membrane</keyword>
<evidence type="ECO:0000313" key="4">
    <source>
        <dbReference type="EMBL" id="GFP74192.1"/>
    </source>
</evidence>
<evidence type="ECO:0000256" key="2">
    <source>
        <dbReference type="SAM" id="Phobius"/>
    </source>
</evidence>